<keyword evidence="2" id="KW-0378">Hydrolase</keyword>
<dbReference type="EMBL" id="JAGPNK010000004">
    <property type="protein sequence ID" value="KAH7323053.1"/>
    <property type="molecule type" value="Genomic_DNA"/>
</dbReference>
<dbReference type="InterPro" id="IPR052358">
    <property type="entry name" value="Aro_Compnd_Degr_Hydrolases"/>
</dbReference>
<dbReference type="PANTHER" id="PTHR35563">
    <property type="entry name" value="BARREL METAL-DEPENDENT HYDROLASE, PUTATIVE (AFU_ORTHOLOGUE AFUA_1G16240)-RELATED"/>
    <property type="match status" value="1"/>
</dbReference>
<proteinExistence type="predicted"/>
<dbReference type="OrthoDB" id="2135488at2759"/>
<dbReference type="SUPFAM" id="SSF51556">
    <property type="entry name" value="Metallo-dependent hydrolases"/>
    <property type="match status" value="1"/>
</dbReference>
<comment type="caution">
    <text evidence="2">The sequence shown here is derived from an EMBL/GenBank/DDBJ whole genome shotgun (WGS) entry which is preliminary data.</text>
</comment>
<accession>A0A8K0T1J9</accession>
<keyword evidence="3" id="KW-1185">Reference proteome</keyword>
<reference evidence="2" key="1">
    <citation type="journal article" date="2021" name="Nat. Commun.">
        <title>Genetic determinants of endophytism in the Arabidopsis root mycobiome.</title>
        <authorList>
            <person name="Mesny F."/>
            <person name="Miyauchi S."/>
            <person name="Thiergart T."/>
            <person name="Pickel B."/>
            <person name="Atanasova L."/>
            <person name="Karlsson M."/>
            <person name="Huettel B."/>
            <person name="Barry K.W."/>
            <person name="Haridas S."/>
            <person name="Chen C."/>
            <person name="Bauer D."/>
            <person name="Andreopoulos W."/>
            <person name="Pangilinan J."/>
            <person name="LaButti K."/>
            <person name="Riley R."/>
            <person name="Lipzen A."/>
            <person name="Clum A."/>
            <person name="Drula E."/>
            <person name="Henrissat B."/>
            <person name="Kohler A."/>
            <person name="Grigoriev I.V."/>
            <person name="Martin F.M."/>
            <person name="Hacquard S."/>
        </authorList>
    </citation>
    <scope>NUCLEOTIDE SEQUENCE</scope>
    <source>
        <strain evidence="2">MPI-CAGE-CH-0235</strain>
    </source>
</reference>
<organism evidence="2 3">
    <name type="scientific">Stachybotrys elegans</name>
    <dbReference type="NCBI Taxonomy" id="80388"/>
    <lineage>
        <taxon>Eukaryota</taxon>
        <taxon>Fungi</taxon>
        <taxon>Dikarya</taxon>
        <taxon>Ascomycota</taxon>
        <taxon>Pezizomycotina</taxon>
        <taxon>Sordariomycetes</taxon>
        <taxon>Hypocreomycetidae</taxon>
        <taxon>Hypocreales</taxon>
        <taxon>Stachybotryaceae</taxon>
        <taxon>Stachybotrys</taxon>
    </lineage>
</organism>
<dbReference type="Proteomes" id="UP000813444">
    <property type="component" value="Unassembled WGS sequence"/>
</dbReference>
<dbReference type="InterPro" id="IPR006680">
    <property type="entry name" value="Amidohydro-rel"/>
</dbReference>
<evidence type="ECO:0000259" key="1">
    <source>
        <dbReference type="Pfam" id="PF04909"/>
    </source>
</evidence>
<evidence type="ECO:0000313" key="3">
    <source>
        <dbReference type="Proteomes" id="UP000813444"/>
    </source>
</evidence>
<name>A0A8K0T1J9_9HYPO</name>
<dbReference type="Gene3D" id="3.20.20.140">
    <property type="entry name" value="Metal-dependent hydrolases"/>
    <property type="match status" value="1"/>
</dbReference>
<dbReference type="PANTHER" id="PTHR35563:SF2">
    <property type="entry name" value="BARREL METAL-DEPENDENT HYDROLASE, PUTATIVE (AFU_ORTHOLOGUE AFUA_1G16240)-RELATED"/>
    <property type="match status" value="1"/>
</dbReference>
<evidence type="ECO:0000313" key="2">
    <source>
        <dbReference type="EMBL" id="KAH7323053.1"/>
    </source>
</evidence>
<dbReference type="Pfam" id="PF04909">
    <property type="entry name" value="Amidohydro_2"/>
    <property type="match status" value="1"/>
</dbReference>
<dbReference type="AlphaFoldDB" id="A0A8K0T1J9"/>
<dbReference type="GO" id="GO:0016787">
    <property type="term" value="F:hydrolase activity"/>
    <property type="evidence" value="ECO:0007669"/>
    <property type="project" value="UniProtKB-KW"/>
</dbReference>
<sequence length="336" mass="37560">MARKARKDMRSRLIERLKVLLSYLQQLFSRPAASQNSPAHAPKASVLSTPSPFRNILPVGSWDSHMHIIDPVRFPLSADALYTPSPYTLSQCRLFESSVSLDNIVIVQPSIYGNDNSCLLEALRELGPNRARGVVSFEPRSVSLSTLEEWHALGVRGVRVNFSSVGKTLDAEELGDLLESYAVDVCQMEGWVLQVYMPMAMMTLLEQIVPRLKGVRVCVDHMGHPSLPIPGGSSNPYDIAGFQSLVNLLRSGNAFVKFSAPYRLTDDVSYLEPVGRELLRVAGNDKLVFATDWPHTRFEGLDIQPWMQTVIGWCEDEGVQVERLFKTNAEDLWSVE</sequence>
<protein>
    <submittedName>
        <fullName evidence="2">TIM barrel metal-dependent hydrolase</fullName>
    </submittedName>
</protein>
<dbReference type="InterPro" id="IPR032466">
    <property type="entry name" value="Metal_Hydrolase"/>
</dbReference>
<feature type="domain" description="Amidohydrolase-related" evidence="1">
    <location>
        <begin position="63"/>
        <end position="333"/>
    </location>
</feature>
<gene>
    <name evidence="2" type="ORF">B0I35DRAFT_450208</name>
</gene>